<name>A0A246GB91_9FLAO</name>
<gene>
    <name evidence="2" type="ORF">BWK62_06605</name>
</gene>
<feature type="domain" description="NadR/Ttd14 AAA" evidence="1">
    <location>
        <begin position="6"/>
        <end position="169"/>
    </location>
</feature>
<sequence length="181" mass="21081">MKRGIVVITGGPGTGKTTIINSLVEKGYVCYPEISREVTLEAKKQGVDQLFLTEPLLFSQMLLDGRLRQFQNARNEENHLVFIDRGVPDVLAYMDFIGDQYPEHFDVQCHETRYDIVFVLPPWEDIYISDEARYENFEQAKVIYEHLKLTYQKYGYQLIEVPTGTVEYRVDFIFNQLKVIG</sequence>
<dbReference type="AlphaFoldDB" id="A0A246GB91"/>
<dbReference type="EMBL" id="MTCY01000014">
    <property type="protein sequence ID" value="OWP77822.1"/>
    <property type="molecule type" value="Genomic_DNA"/>
</dbReference>
<comment type="caution">
    <text evidence="2">The sequence shown here is derived from an EMBL/GenBank/DDBJ whole genome shotgun (WGS) entry which is preliminary data.</text>
</comment>
<reference evidence="2 3" key="1">
    <citation type="journal article" date="2017" name="Infect. Genet. Evol.">
        <title>Comparative genome analysis of fish pathogen Flavobacterium columnare reveals extensive sequence diversity within the species.</title>
        <authorList>
            <person name="Kayansamruaj P."/>
            <person name="Dong H.T."/>
            <person name="Hirono I."/>
            <person name="Kondo H."/>
            <person name="Senapin S."/>
            <person name="Rodkhum C."/>
        </authorList>
    </citation>
    <scope>NUCLEOTIDE SEQUENCE [LARGE SCALE GENOMIC DNA]</scope>
    <source>
        <strain evidence="2 3">1214</strain>
    </source>
</reference>
<dbReference type="InterPro" id="IPR038727">
    <property type="entry name" value="NadR/Ttd14_AAA_dom"/>
</dbReference>
<proteinExistence type="predicted"/>
<accession>A0A246GB91</accession>
<dbReference type="Proteomes" id="UP000198034">
    <property type="component" value="Unassembled WGS sequence"/>
</dbReference>
<protein>
    <submittedName>
        <fullName evidence="2">ATPase</fullName>
    </submittedName>
</protein>
<dbReference type="SUPFAM" id="SSF52540">
    <property type="entry name" value="P-loop containing nucleoside triphosphate hydrolases"/>
    <property type="match status" value="1"/>
</dbReference>
<evidence type="ECO:0000313" key="2">
    <source>
        <dbReference type="EMBL" id="OWP77822.1"/>
    </source>
</evidence>
<dbReference type="InterPro" id="IPR027417">
    <property type="entry name" value="P-loop_NTPase"/>
</dbReference>
<organism evidence="2 3">
    <name type="scientific">Flavobacterium columnare</name>
    <dbReference type="NCBI Taxonomy" id="996"/>
    <lineage>
        <taxon>Bacteria</taxon>
        <taxon>Pseudomonadati</taxon>
        <taxon>Bacteroidota</taxon>
        <taxon>Flavobacteriia</taxon>
        <taxon>Flavobacteriales</taxon>
        <taxon>Flavobacteriaceae</taxon>
        <taxon>Flavobacterium</taxon>
    </lineage>
</organism>
<evidence type="ECO:0000313" key="3">
    <source>
        <dbReference type="Proteomes" id="UP000198034"/>
    </source>
</evidence>
<dbReference type="Gene3D" id="3.40.50.300">
    <property type="entry name" value="P-loop containing nucleotide triphosphate hydrolases"/>
    <property type="match status" value="1"/>
</dbReference>
<dbReference type="Pfam" id="PF13521">
    <property type="entry name" value="AAA_28"/>
    <property type="match status" value="1"/>
</dbReference>
<evidence type="ECO:0000259" key="1">
    <source>
        <dbReference type="Pfam" id="PF13521"/>
    </source>
</evidence>